<proteinExistence type="predicted"/>
<comment type="caution">
    <text evidence="1">The sequence shown here is derived from an EMBL/GenBank/DDBJ whole genome shotgun (WGS) entry which is preliminary data.</text>
</comment>
<reference evidence="1 2" key="1">
    <citation type="submission" date="2019-08" db="EMBL/GenBank/DDBJ databases">
        <title>Deep-cultivation of Planctomycetes and their phenomic and genomic characterization uncovers novel biology.</title>
        <authorList>
            <person name="Wiegand S."/>
            <person name="Jogler M."/>
            <person name="Boedeker C."/>
            <person name="Pinto D."/>
            <person name="Vollmers J."/>
            <person name="Rivas-Marin E."/>
            <person name="Kohn T."/>
            <person name="Peeters S.H."/>
            <person name="Heuer A."/>
            <person name="Rast P."/>
            <person name="Oberbeckmann S."/>
            <person name="Bunk B."/>
            <person name="Jeske O."/>
            <person name="Meyerdierks A."/>
            <person name="Storesund J.E."/>
            <person name="Kallscheuer N."/>
            <person name="Luecker S."/>
            <person name="Lage O.M."/>
            <person name="Pohl T."/>
            <person name="Merkel B.J."/>
            <person name="Hornburger P."/>
            <person name="Mueller R.-W."/>
            <person name="Bruemmer F."/>
            <person name="Labrenz M."/>
            <person name="Spormann A.M."/>
            <person name="Op Den Camp H."/>
            <person name="Overmann J."/>
            <person name="Amann R."/>
            <person name="Jetten M.S.M."/>
            <person name="Mascher T."/>
            <person name="Medema M.H."/>
            <person name="Devos D.P."/>
            <person name="Kaster A.-K."/>
            <person name="Ovreas L."/>
            <person name="Rohde M."/>
            <person name="Galperin M.Y."/>
            <person name="Jogler C."/>
        </authorList>
    </citation>
    <scope>NUCLEOTIDE SEQUENCE [LARGE SCALE GENOMIC DNA]</scope>
    <source>
        <strain evidence="1 2">LF1</strain>
    </source>
</reference>
<evidence type="ECO:0000313" key="2">
    <source>
        <dbReference type="Proteomes" id="UP000322699"/>
    </source>
</evidence>
<dbReference type="AlphaFoldDB" id="A0A5B1C826"/>
<dbReference type="RefSeq" id="WP_149753376.1">
    <property type="nucleotide sequence ID" value="NZ_VRLW01000003.1"/>
</dbReference>
<dbReference type="Proteomes" id="UP000322699">
    <property type="component" value="Unassembled WGS sequence"/>
</dbReference>
<gene>
    <name evidence="1" type="ORF">LF1_54170</name>
</gene>
<evidence type="ECO:0000313" key="1">
    <source>
        <dbReference type="EMBL" id="KAA1257268.1"/>
    </source>
</evidence>
<organism evidence="1 2">
    <name type="scientific">Rubripirellula obstinata</name>
    <dbReference type="NCBI Taxonomy" id="406547"/>
    <lineage>
        <taxon>Bacteria</taxon>
        <taxon>Pseudomonadati</taxon>
        <taxon>Planctomycetota</taxon>
        <taxon>Planctomycetia</taxon>
        <taxon>Pirellulales</taxon>
        <taxon>Pirellulaceae</taxon>
        <taxon>Rubripirellula</taxon>
    </lineage>
</organism>
<keyword evidence="2" id="KW-1185">Reference proteome</keyword>
<name>A0A5B1C826_9BACT</name>
<sequence length="166" mass="18254">MNTAASIVATISLVLAAIGCERTAAPQVPETHGEQSALPGFPDSDGALVVYPNAHSSPSFVDVLANKERYDGKRIRIFGFLHVAFEGTAIFYSKDHADRLISSEAIWASFDTSAMPNEDIGPKEFHRQWVLIEGTFNMDSRGHLSAYSGELESIDRIELADKYYND</sequence>
<dbReference type="EMBL" id="VRLW01000003">
    <property type="protein sequence ID" value="KAA1257268.1"/>
    <property type="molecule type" value="Genomic_DNA"/>
</dbReference>
<accession>A0A5B1C826</accession>
<protein>
    <submittedName>
        <fullName evidence="1">Uncharacterized protein</fullName>
    </submittedName>
</protein>